<dbReference type="AlphaFoldDB" id="A0AAP4A2A7"/>
<protein>
    <submittedName>
        <fullName evidence="2">IS1380 family transposase</fullName>
    </submittedName>
</protein>
<accession>A0AAP4A2A7</accession>
<sequence>MYKELDRLGKTNPNVRRELRQVNLEVIRPCLPSKLILDLDSTVESVYGNQAQAAKGVNAHKTGRKSYHPLLAFEGQSRLCLNAVLRAGNVHSSTEAAPFLKETFDLLGQHPVQYARFDKGFGGEDFYSLWKGRQIGYVGKMKWTKRLAAEVAACRYWKRYVDEDWIIEGIALWYQATSWKKPRRVAVIRKAKVVQDDQACLLLDTDWEYEAIVTSLEWESIDLWRFYNQRCCMENYIQEAKCGFAIDKIATGSFEANEIDLLVKLLAYNLYERFKQDCCEPVHRGYTIARFRLEFFRNLRAGKPFWNIPPVNTP</sequence>
<dbReference type="InterPro" id="IPR012337">
    <property type="entry name" value="RNaseH-like_sf"/>
</dbReference>
<dbReference type="SUPFAM" id="SSF53098">
    <property type="entry name" value="Ribonuclease H-like"/>
    <property type="match status" value="1"/>
</dbReference>
<organism evidence="2 3">
    <name type="scientific">Paenibacillus polymyxa</name>
    <name type="common">Bacillus polymyxa</name>
    <dbReference type="NCBI Taxonomy" id="1406"/>
    <lineage>
        <taxon>Bacteria</taxon>
        <taxon>Bacillati</taxon>
        <taxon>Bacillota</taxon>
        <taxon>Bacilli</taxon>
        <taxon>Bacillales</taxon>
        <taxon>Paenibacillaceae</taxon>
        <taxon>Paenibacillus</taxon>
    </lineage>
</organism>
<feature type="domain" description="Transposase DDE" evidence="1">
    <location>
        <begin position="32"/>
        <end position="296"/>
    </location>
</feature>
<comment type="caution">
    <text evidence="2">The sequence shown here is derived from an EMBL/GenBank/DDBJ whole genome shotgun (WGS) entry which is preliminary data.</text>
</comment>
<reference evidence="2" key="1">
    <citation type="submission" date="2023-04" db="EMBL/GenBank/DDBJ databases">
        <title>Uncovering the Secrets of Slow-Growing Bacteria in Tropical Savanna Soil through Cultivation and Genomic Analysis.</title>
        <authorList>
            <person name="Goncalves O.S."/>
            <person name="Santana M.F."/>
        </authorList>
    </citation>
    <scope>NUCLEOTIDE SEQUENCE</scope>
    <source>
        <strain evidence="2">ANTI</strain>
    </source>
</reference>
<gene>
    <name evidence="2" type="ORF">QDS18_12545</name>
</gene>
<dbReference type="InterPro" id="IPR025668">
    <property type="entry name" value="Tnp_DDE_dom"/>
</dbReference>
<dbReference type="Pfam" id="PF13701">
    <property type="entry name" value="DDE_Tnp_1_4"/>
    <property type="match status" value="1"/>
</dbReference>
<evidence type="ECO:0000313" key="2">
    <source>
        <dbReference type="EMBL" id="MDH2331695.1"/>
    </source>
</evidence>
<dbReference type="EMBL" id="JARVWT010000004">
    <property type="protein sequence ID" value="MDH2331695.1"/>
    <property type="molecule type" value="Genomic_DNA"/>
</dbReference>
<evidence type="ECO:0000259" key="1">
    <source>
        <dbReference type="Pfam" id="PF13701"/>
    </source>
</evidence>
<dbReference type="InterPro" id="IPR047960">
    <property type="entry name" value="Transpos_IS1380"/>
</dbReference>
<dbReference type="NCBIfam" id="NF033539">
    <property type="entry name" value="transpos_IS1380"/>
    <property type="match status" value="1"/>
</dbReference>
<name>A0AAP4A2A7_PAEPO</name>
<dbReference type="Proteomes" id="UP001229409">
    <property type="component" value="Unassembled WGS sequence"/>
</dbReference>
<evidence type="ECO:0000313" key="3">
    <source>
        <dbReference type="Proteomes" id="UP001229409"/>
    </source>
</evidence>
<proteinExistence type="predicted"/>